<sequence length="117" mass="12771">MVARDLLQRYGFYPDPPLPENACIEPIISWDGLLQEGRHMQHCVGAYHGTVAAGQVALYHMHDPESVTVALRPQGASWVLSEASGTANARPSTAALSKIQAWLEQATRDETVFKSAL</sequence>
<dbReference type="InParanoid" id="A0A1M7GAV6"/>
<dbReference type="EMBL" id="LT670847">
    <property type="protein sequence ID" value="SHM13255.1"/>
    <property type="molecule type" value="Genomic_DNA"/>
</dbReference>
<dbReference type="InterPro" id="IPR025586">
    <property type="entry name" value="PcfJ"/>
</dbReference>
<dbReference type="Proteomes" id="UP000190911">
    <property type="component" value="Chromosome I"/>
</dbReference>
<dbReference type="Pfam" id="PF14284">
    <property type="entry name" value="PcfJ"/>
    <property type="match status" value="1"/>
</dbReference>
<keyword evidence="2" id="KW-1185">Reference proteome</keyword>
<gene>
    <name evidence="1" type="ORF">SAMN05878437_1390</name>
</gene>
<name>A0A1M7GAV6_9GAMM</name>
<evidence type="ECO:0000313" key="2">
    <source>
        <dbReference type="Proteomes" id="UP000190911"/>
    </source>
</evidence>
<reference evidence="1 2" key="1">
    <citation type="submission" date="2016-11" db="EMBL/GenBank/DDBJ databases">
        <authorList>
            <person name="Jaros S."/>
            <person name="Januszkiewicz K."/>
            <person name="Wedrychowicz H."/>
        </authorList>
    </citation>
    <scope>NUCLEOTIDE SEQUENCE [LARGE SCALE GENOMIC DNA]</scope>
    <source>
        <strain evidence="1 2">ACAM 12</strain>
    </source>
</reference>
<dbReference type="OrthoDB" id="5620376at2"/>
<organism evidence="1 2">
    <name type="scientific">Vreelandella subglaciescola</name>
    <dbReference type="NCBI Taxonomy" id="29571"/>
    <lineage>
        <taxon>Bacteria</taxon>
        <taxon>Pseudomonadati</taxon>
        <taxon>Pseudomonadota</taxon>
        <taxon>Gammaproteobacteria</taxon>
        <taxon>Oceanospirillales</taxon>
        <taxon>Halomonadaceae</taxon>
        <taxon>Vreelandella</taxon>
    </lineage>
</organism>
<dbReference type="AlphaFoldDB" id="A0A1M7GAV6"/>
<accession>A0A1M7GAV6</accession>
<evidence type="ECO:0000313" key="1">
    <source>
        <dbReference type="EMBL" id="SHM13255.1"/>
    </source>
</evidence>
<proteinExistence type="predicted"/>
<protein>
    <submittedName>
        <fullName evidence="1">PcfJ-like protein</fullName>
    </submittedName>
</protein>